<organism evidence="1 2">
    <name type="scientific">Kyrpidia tusciae (strain DSM 2912 / NBRC 15312 / T2)</name>
    <name type="common">Bacillus tusciae</name>
    <dbReference type="NCBI Taxonomy" id="562970"/>
    <lineage>
        <taxon>Bacteria</taxon>
        <taxon>Bacillati</taxon>
        <taxon>Bacillota</taxon>
        <taxon>Bacilli</taxon>
        <taxon>Bacillales</taxon>
        <taxon>Alicyclobacillaceae</taxon>
        <taxon>Kyrpidia</taxon>
    </lineage>
</organism>
<reference evidence="1 2" key="1">
    <citation type="journal article" date="2011" name="Stand. Genomic Sci.">
        <title>Complete genome sequence of the thermophilic, hydrogen-oxidizing Bacillus tusciae type strain (T2) and reclassification in the new genus, Kyrpidia gen. nov. as Kyrpidia tusciae comb. nov. and emendation of the family Alicyclobacillaceae da Costa and Rainey, 2010.</title>
        <authorList>
            <person name="Klenk H.P."/>
            <person name="Lapidus A."/>
            <person name="Chertkov O."/>
            <person name="Copeland A."/>
            <person name="Del Rio T.G."/>
            <person name="Nolan M."/>
            <person name="Lucas S."/>
            <person name="Chen F."/>
            <person name="Tice H."/>
            <person name="Cheng J.F."/>
            <person name="Han C."/>
            <person name="Bruce D."/>
            <person name="Goodwin L."/>
            <person name="Pitluck S."/>
            <person name="Pati A."/>
            <person name="Ivanova N."/>
            <person name="Mavromatis K."/>
            <person name="Daum C."/>
            <person name="Chen A."/>
            <person name="Palaniappan K."/>
            <person name="Chang Y.J."/>
            <person name="Land M."/>
            <person name="Hauser L."/>
            <person name="Jeffries C.D."/>
            <person name="Detter J.C."/>
            <person name="Rohde M."/>
            <person name="Abt B."/>
            <person name="Pukall R."/>
            <person name="Goker M."/>
            <person name="Bristow J."/>
            <person name="Markowitz V."/>
            <person name="Hugenholtz P."/>
            <person name="Eisen J.A."/>
        </authorList>
    </citation>
    <scope>NUCLEOTIDE SEQUENCE [LARGE SCALE GENOMIC DNA]</scope>
    <source>
        <strain evidence="1 2">DSM 2912</strain>
    </source>
</reference>
<dbReference type="KEGG" id="bts:Btus_2987"/>
<dbReference type="InterPro" id="IPR045527">
    <property type="entry name" value="DUF6470"/>
</dbReference>
<sequence>MVPQIQIRQEFAQIGLQTRPPEWRIAQPPADLNMHQELARVEIRRTAGRLEIDQSEAFAQVGLMSPLELSRSEAARSRQVNADGIAEAAQWGDRFAHIERGGNPIADWALREVTGPPDWIPALVPRPFSVHITYRPGQADIRVQPGRVDLNPAVHPPEVSFHPGTVDAYVRRPGAVTIIPPPLPGLLVDERG</sequence>
<name>D5WVS0_KYRT2</name>
<dbReference type="EMBL" id="CP002017">
    <property type="protein sequence ID" value="ADG07613.1"/>
    <property type="molecule type" value="Genomic_DNA"/>
</dbReference>
<dbReference type="STRING" id="562970.Btus_2987"/>
<evidence type="ECO:0000313" key="2">
    <source>
        <dbReference type="Proteomes" id="UP000002368"/>
    </source>
</evidence>
<protein>
    <recommendedName>
        <fullName evidence="3">YviE</fullName>
    </recommendedName>
</protein>
<dbReference type="HOGENOM" id="CLU_117584_1_0_9"/>
<gene>
    <name evidence="1" type="ordered locus">Btus_2987</name>
</gene>
<evidence type="ECO:0008006" key="3">
    <source>
        <dbReference type="Google" id="ProtNLM"/>
    </source>
</evidence>
<dbReference type="AlphaFoldDB" id="D5WVS0"/>
<accession>D5WVS0</accession>
<proteinExistence type="predicted"/>
<dbReference type="eggNOG" id="ENOG5033026">
    <property type="taxonomic scope" value="Bacteria"/>
</dbReference>
<keyword evidence="2" id="KW-1185">Reference proteome</keyword>
<dbReference type="Proteomes" id="UP000002368">
    <property type="component" value="Chromosome"/>
</dbReference>
<evidence type="ECO:0000313" key="1">
    <source>
        <dbReference type="EMBL" id="ADG07613.1"/>
    </source>
</evidence>
<dbReference type="Pfam" id="PF20074">
    <property type="entry name" value="DUF6470"/>
    <property type="match status" value="1"/>
</dbReference>